<comment type="caution">
    <text evidence="1">The sequence shown here is derived from an EMBL/GenBank/DDBJ whole genome shotgun (WGS) entry which is preliminary data.</text>
</comment>
<keyword evidence="2" id="KW-1185">Reference proteome</keyword>
<name>A0A839DTR2_9PSEU</name>
<protein>
    <submittedName>
        <fullName evidence="1">Uncharacterized protein</fullName>
    </submittedName>
</protein>
<evidence type="ECO:0000313" key="1">
    <source>
        <dbReference type="EMBL" id="MBA8824310.1"/>
    </source>
</evidence>
<accession>A0A839DTR2</accession>
<reference evidence="1 2" key="1">
    <citation type="submission" date="2020-07" db="EMBL/GenBank/DDBJ databases">
        <title>Sequencing the genomes of 1000 actinobacteria strains.</title>
        <authorList>
            <person name="Klenk H.-P."/>
        </authorList>
    </citation>
    <scope>NUCLEOTIDE SEQUENCE [LARGE SCALE GENOMIC DNA]</scope>
    <source>
        <strain evidence="1 2">DSM 45975</strain>
    </source>
</reference>
<organism evidence="1 2">
    <name type="scientific">Halosaccharopolyspora lacisalsi</name>
    <dbReference type="NCBI Taxonomy" id="1000566"/>
    <lineage>
        <taxon>Bacteria</taxon>
        <taxon>Bacillati</taxon>
        <taxon>Actinomycetota</taxon>
        <taxon>Actinomycetes</taxon>
        <taxon>Pseudonocardiales</taxon>
        <taxon>Pseudonocardiaceae</taxon>
        <taxon>Halosaccharopolyspora</taxon>
    </lineage>
</organism>
<sequence>MVWAALSGLTAVGALALVLSDHSMMASAAPLVIVLFSLFSSRQAKLRRQRGFRARFHSVEQIRDTHDLSRFHRLRDEVGEVTATRESRKEFPGISLVDAVTLVRNRSRESP</sequence>
<dbReference type="AlphaFoldDB" id="A0A839DTR2"/>
<dbReference type="RefSeq" id="WP_182543620.1">
    <property type="nucleotide sequence ID" value="NZ_JACGWZ010000002.1"/>
</dbReference>
<gene>
    <name evidence="1" type="ORF">FHX42_001657</name>
</gene>
<proteinExistence type="predicted"/>
<dbReference type="Proteomes" id="UP000569329">
    <property type="component" value="Unassembled WGS sequence"/>
</dbReference>
<evidence type="ECO:0000313" key="2">
    <source>
        <dbReference type="Proteomes" id="UP000569329"/>
    </source>
</evidence>
<dbReference type="EMBL" id="JACGWZ010000002">
    <property type="protein sequence ID" value="MBA8824310.1"/>
    <property type="molecule type" value="Genomic_DNA"/>
</dbReference>